<feature type="region of interest" description="Disordered" evidence="6">
    <location>
        <begin position="1"/>
        <end position="78"/>
    </location>
</feature>
<dbReference type="KEGG" id="hro:HELRODRAFT_157035"/>
<proteinExistence type="inferred from homology"/>
<sequence>MSTKVGKKRCSNKDPLIKKPVSLVEQIASTSTAHLKTREKKRKRKNEEDDELSALKNLSKETLLSSPKESDEDAGSDDEVDAAAAGYMHPDDEELDEEVKNQFERFFNKPDEKKFADEFAYAISSKRTDIESQCSDVASIEMELNEDVINLFRGVGQVLSSHRSGPVPKPLKIIPKYRIWEKLLELTEPDTWSTAAVLAATRIFVSNLKDRQVARYVKRVLLPRVRNDIKEFKRINPHLYEALMRCMFKSYGFIKGFLLPLCSAEDCTAREATIVSSVLAHCSMKMEHSALAMMEMCQMPYSPAISIFLTTLLDKKFALPYTVVDDLVNYFLRFQSMKRQDLPVLWHQCLLTFAQRYKQDVSSKQKDALIQLLKLCPHKDITPEIMRELVNAKCRDIGVSD</sequence>
<reference evidence="7 9" key="2">
    <citation type="journal article" date="2013" name="Nature">
        <title>Insights into bilaterian evolution from three spiralian genomes.</title>
        <authorList>
            <person name="Simakov O."/>
            <person name="Marletaz F."/>
            <person name="Cho S.J."/>
            <person name="Edsinger-Gonzales E."/>
            <person name="Havlak P."/>
            <person name="Hellsten U."/>
            <person name="Kuo D.H."/>
            <person name="Larsson T."/>
            <person name="Lv J."/>
            <person name="Arendt D."/>
            <person name="Savage R."/>
            <person name="Osoegawa K."/>
            <person name="de Jong P."/>
            <person name="Grimwood J."/>
            <person name="Chapman J.A."/>
            <person name="Shapiro H."/>
            <person name="Aerts A."/>
            <person name="Otillar R.P."/>
            <person name="Terry A.Y."/>
            <person name="Boore J.L."/>
            <person name="Grigoriev I.V."/>
            <person name="Lindberg D.R."/>
            <person name="Seaver E.C."/>
            <person name="Weisblat D.A."/>
            <person name="Putnam N.H."/>
            <person name="Rokhsar D.S."/>
        </authorList>
    </citation>
    <scope>NUCLEOTIDE SEQUENCE</scope>
</reference>
<dbReference type="STRING" id="6412.T1EM50"/>
<evidence type="ECO:0000256" key="1">
    <source>
        <dbReference type="ARBA" id="ARBA00004604"/>
    </source>
</evidence>
<name>T1EM50_HELRO</name>
<evidence type="ECO:0000256" key="4">
    <source>
        <dbReference type="ARBA" id="ARBA00023242"/>
    </source>
</evidence>
<dbReference type="OrthoDB" id="2192561at2759"/>
<evidence type="ECO:0000256" key="6">
    <source>
        <dbReference type="SAM" id="MobiDB-lite"/>
    </source>
</evidence>
<evidence type="ECO:0000313" key="9">
    <source>
        <dbReference type="Proteomes" id="UP000015101"/>
    </source>
</evidence>
<evidence type="ECO:0000313" key="7">
    <source>
        <dbReference type="EMBL" id="ESO03517.1"/>
    </source>
</evidence>
<dbReference type="RefSeq" id="XP_009018074.1">
    <property type="nucleotide sequence ID" value="XM_009019826.1"/>
</dbReference>
<accession>T1EM50</accession>
<dbReference type="InParanoid" id="T1EM50"/>
<evidence type="ECO:0000256" key="3">
    <source>
        <dbReference type="ARBA" id="ARBA00022517"/>
    </source>
</evidence>
<reference evidence="8" key="3">
    <citation type="submission" date="2015-06" db="UniProtKB">
        <authorList>
            <consortium name="EnsemblMetazoa"/>
        </authorList>
    </citation>
    <scope>IDENTIFICATION</scope>
</reference>
<organism evidence="8 9">
    <name type="scientific">Helobdella robusta</name>
    <name type="common">Californian leech</name>
    <dbReference type="NCBI Taxonomy" id="6412"/>
    <lineage>
        <taxon>Eukaryota</taxon>
        <taxon>Metazoa</taxon>
        <taxon>Spiralia</taxon>
        <taxon>Lophotrochozoa</taxon>
        <taxon>Annelida</taxon>
        <taxon>Clitellata</taxon>
        <taxon>Hirudinea</taxon>
        <taxon>Rhynchobdellida</taxon>
        <taxon>Glossiphoniidae</taxon>
        <taxon>Helobdella</taxon>
    </lineage>
</organism>
<keyword evidence="9" id="KW-1185">Reference proteome</keyword>
<gene>
    <name evidence="8" type="primary">20197650</name>
    <name evidence="7" type="ORF">HELRODRAFT_157035</name>
</gene>
<evidence type="ECO:0000313" key="8">
    <source>
        <dbReference type="EnsemblMetazoa" id="HelroP157035"/>
    </source>
</evidence>
<dbReference type="GO" id="GO:0006364">
    <property type="term" value="P:rRNA processing"/>
    <property type="evidence" value="ECO:0000318"/>
    <property type="project" value="GO_Central"/>
</dbReference>
<dbReference type="GO" id="GO:0030688">
    <property type="term" value="C:preribosome, small subunit precursor"/>
    <property type="evidence" value="ECO:0000318"/>
    <property type="project" value="GO_Central"/>
</dbReference>
<dbReference type="FunCoup" id="T1EM50">
    <property type="interactions" value="909"/>
</dbReference>
<dbReference type="FunFam" id="1.25.40.480:FF:000001">
    <property type="entry name" value="Bystin (51.6 kD)-like"/>
    <property type="match status" value="1"/>
</dbReference>
<dbReference type="eggNOG" id="KOG3871">
    <property type="taxonomic scope" value="Eukaryota"/>
</dbReference>
<dbReference type="OMA" id="TKLPVIW"/>
<keyword evidence="3" id="KW-0690">Ribosome biogenesis</keyword>
<dbReference type="Gene3D" id="1.25.40.480">
    <property type="match status" value="1"/>
</dbReference>
<dbReference type="PANTHER" id="PTHR12821">
    <property type="entry name" value="BYSTIN"/>
    <property type="match status" value="1"/>
</dbReference>
<dbReference type="GO" id="GO:0005737">
    <property type="term" value="C:cytoplasm"/>
    <property type="evidence" value="ECO:0000318"/>
    <property type="project" value="GO_Central"/>
</dbReference>
<dbReference type="EnsemblMetazoa" id="HelroT157035">
    <property type="protein sequence ID" value="HelroP157035"/>
    <property type="gene ID" value="HelroG157035"/>
</dbReference>
<evidence type="ECO:0000256" key="2">
    <source>
        <dbReference type="ARBA" id="ARBA00007114"/>
    </source>
</evidence>
<dbReference type="EMBL" id="AMQM01004483">
    <property type="status" value="NOT_ANNOTATED_CDS"/>
    <property type="molecule type" value="Genomic_DNA"/>
</dbReference>
<dbReference type="Proteomes" id="UP000015101">
    <property type="component" value="Unassembled WGS sequence"/>
</dbReference>
<dbReference type="Pfam" id="PF05291">
    <property type="entry name" value="Bystin"/>
    <property type="match status" value="1"/>
</dbReference>
<dbReference type="GeneID" id="20197650"/>
<dbReference type="CTD" id="20197650"/>
<dbReference type="GO" id="GO:0005730">
    <property type="term" value="C:nucleolus"/>
    <property type="evidence" value="ECO:0000318"/>
    <property type="project" value="GO_Central"/>
</dbReference>
<comment type="subcellular location">
    <subcellularLocation>
        <location evidence="1">Nucleus</location>
        <location evidence="1">Nucleolus</location>
    </subcellularLocation>
</comment>
<feature type="compositionally biased region" description="Basic residues" evidence="6">
    <location>
        <begin position="35"/>
        <end position="44"/>
    </location>
</feature>
<dbReference type="HOGENOM" id="CLU_029727_0_1_1"/>
<reference evidence="9" key="1">
    <citation type="submission" date="2012-12" db="EMBL/GenBank/DDBJ databases">
        <authorList>
            <person name="Hellsten U."/>
            <person name="Grimwood J."/>
            <person name="Chapman J.A."/>
            <person name="Shapiro H."/>
            <person name="Aerts A."/>
            <person name="Otillar R.P."/>
            <person name="Terry A.Y."/>
            <person name="Boore J.L."/>
            <person name="Simakov O."/>
            <person name="Marletaz F."/>
            <person name="Cho S.-J."/>
            <person name="Edsinger-Gonzales E."/>
            <person name="Havlak P."/>
            <person name="Kuo D.-H."/>
            <person name="Larsson T."/>
            <person name="Lv J."/>
            <person name="Arendt D."/>
            <person name="Savage R."/>
            <person name="Osoegawa K."/>
            <person name="de Jong P."/>
            <person name="Lindberg D.R."/>
            <person name="Seaver E.C."/>
            <person name="Weisblat D.A."/>
            <person name="Putnam N.H."/>
            <person name="Grigoriev I.V."/>
            <person name="Rokhsar D.S."/>
        </authorList>
    </citation>
    <scope>NUCLEOTIDE SEQUENCE</scope>
</reference>
<dbReference type="AlphaFoldDB" id="T1EM50"/>
<dbReference type="EMBL" id="KB096590">
    <property type="protein sequence ID" value="ESO03517.1"/>
    <property type="molecule type" value="Genomic_DNA"/>
</dbReference>
<feature type="compositionally biased region" description="Basic residues" evidence="6">
    <location>
        <begin position="1"/>
        <end position="10"/>
    </location>
</feature>
<protein>
    <recommendedName>
        <fullName evidence="5">Bystin</fullName>
    </recommendedName>
</protein>
<evidence type="ECO:0000256" key="5">
    <source>
        <dbReference type="ARBA" id="ARBA00074032"/>
    </source>
</evidence>
<keyword evidence="4" id="KW-0539">Nucleus</keyword>
<dbReference type="PANTHER" id="PTHR12821:SF0">
    <property type="entry name" value="BYSTIN"/>
    <property type="match status" value="1"/>
</dbReference>
<comment type="similarity">
    <text evidence="2">Belongs to the bystin family.</text>
</comment>
<dbReference type="GO" id="GO:0030515">
    <property type="term" value="F:snoRNA binding"/>
    <property type="evidence" value="ECO:0000318"/>
    <property type="project" value="GO_Central"/>
</dbReference>
<dbReference type="InterPro" id="IPR007955">
    <property type="entry name" value="Bystin"/>
</dbReference>